<dbReference type="InterPro" id="IPR042855">
    <property type="entry name" value="V_SNARE_CC"/>
</dbReference>
<keyword evidence="4" id="KW-1185">Reference proteome</keyword>
<evidence type="ECO:0000259" key="2">
    <source>
        <dbReference type="PROSITE" id="PS50892"/>
    </source>
</evidence>
<keyword evidence="1" id="KW-0175">Coiled coil</keyword>
<dbReference type="Proteomes" id="UP001432027">
    <property type="component" value="Unassembled WGS sequence"/>
</dbReference>
<feature type="non-terminal residue" evidence="3">
    <location>
        <position position="1"/>
    </location>
</feature>
<protein>
    <recommendedName>
        <fullName evidence="2">V-SNARE coiled-coil homology domain-containing protein</fullName>
    </recommendedName>
</protein>
<dbReference type="AlphaFoldDB" id="A0AAV5UCT9"/>
<name>A0AAV5UCT9_9BILA</name>
<proteinExistence type="predicted"/>
<dbReference type="EMBL" id="BTSX01000006">
    <property type="protein sequence ID" value="GMT04120.1"/>
    <property type="molecule type" value="Genomic_DNA"/>
</dbReference>
<evidence type="ECO:0000313" key="4">
    <source>
        <dbReference type="Proteomes" id="UP001432027"/>
    </source>
</evidence>
<accession>A0AAV5UCT9</accession>
<gene>
    <name evidence="3" type="ORF">PENTCL1PPCAC_26294</name>
</gene>
<sequence length="91" mass="9859">LQNLVTVVSSPLRFSLKEDAPLWSPAAPPTPAAPLAPTQKTLENLQSEVEDCCKITRGAVDIITKRGESLSRLEEHSIDLEEGVSVVNMYG</sequence>
<dbReference type="Gene3D" id="1.20.5.110">
    <property type="match status" value="1"/>
</dbReference>
<evidence type="ECO:0000256" key="1">
    <source>
        <dbReference type="PROSITE-ProRule" id="PRU00290"/>
    </source>
</evidence>
<dbReference type="PROSITE" id="PS50892">
    <property type="entry name" value="V_SNARE"/>
    <property type="match status" value="1"/>
</dbReference>
<organism evidence="3 4">
    <name type="scientific">Pristionchus entomophagus</name>
    <dbReference type="NCBI Taxonomy" id="358040"/>
    <lineage>
        <taxon>Eukaryota</taxon>
        <taxon>Metazoa</taxon>
        <taxon>Ecdysozoa</taxon>
        <taxon>Nematoda</taxon>
        <taxon>Chromadorea</taxon>
        <taxon>Rhabditida</taxon>
        <taxon>Rhabditina</taxon>
        <taxon>Diplogasteromorpha</taxon>
        <taxon>Diplogasteroidea</taxon>
        <taxon>Neodiplogasteridae</taxon>
        <taxon>Pristionchus</taxon>
    </lineage>
</organism>
<comment type="caution">
    <text evidence="3">The sequence shown here is derived from an EMBL/GenBank/DDBJ whole genome shotgun (WGS) entry which is preliminary data.</text>
</comment>
<feature type="domain" description="V-SNARE coiled-coil homology" evidence="2">
    <location>
        <begin position="41"/>
        <end position="91"/>
    </location>
</feature>
<evidence type="ECO:0000313" key="3">
    <source>
        <dbReference type="EMBL" id="GMT04120.1"/>
    </source>
</evidence>
<reference evidence="3" key="1">
    <citation type="submission" date="2023-10" db="EMBL/GenBank/DDBJ databases">
        <title>Genome assembly of Pristionchus species.</title>
        <authorList>
            <person name="Yoshida K."/>
            <person name="Sommer R.J."/>
        </authorList>
    </citation>
    <scope>NUCLEOTIDE SEQUENCE</scope>
    <source>
        <strain evidence="3">RS0144</strain>
    </source>
</reference>